<proteinExistence type="predicted"/>
<dbReference type="KEGG" id="thel:IG193_08705"/>
<dbReference type="InParanoid" id="A0A7L9FHI6"/>
<protein>
    <submittedName>
        <fullName evidence="1">Uncharacterized protein</fullName>
    </submittedName>
</protein>
<gene>
    <name evidence="1" type="ORF">IG193_08705</name>
</gene>
<dbReference type="AlphaFoldDB" id="A0A7L9FHI6"/>
<keyword evidence="2" id="KW-1185">Reference proteome</keyword>
<dbReference type="EMBL" id="CP062310">
    <property type="protein sequence ID" value="QOJ78812.1"/>
    <property type="molecule type" value="Genomic_DNA"/>
</dbReference>
<dbReference type="Proteomes" id="UP000594121">
    <property type="component" value="Chromosome"/>
</dbReference>
<dbReference type="GeneID" id="59149971"/>
<name>A0A7L9FHI6_9CREN</name>
<dbReference type="RefSeq" id="WP_192818784.1">
    <property type="nucleotide sequence ID" value="NZ_CP062310.1"/>
</dbReference>
<organism evidence="1 2">
    <name type="scientific">Infirmifilum lucidum</name>
    <dbReference type="NCBI Taxonomy" id="2776706"/>
    <lineage>
        <taxon>Archaea</taxon>
        <taxon>Thermoproteota</taxon>
        <taxon>Thermoprotei</taxon>
        <taxon>Thermofilales</taxon>
        <taxon>Thermofilaceae</taxon>
        <taxon>Infirmifilum</taxon>
    </lineage>
</organism>
<evidence type="ECO:0000313" key="1">
    <source>
        <dbReference type="EMBL" id="QOJ78812.1"/>
    </source>
</evidence>
<accession>A0A7L9FHI6</accession>
<reference evidence="1 2" key="1">
    <citation type="submission" date="2020-10" db="EMBL/GenBank/DDBJ databases">
        <title>Thermofilum lucidum 3507LT sp. nov. a novel member of Thermofilaceae family isolated from Chile hot spring, and proposal of description order Thermofilales.</title>
        <authorList>
            <person name="Zayulina K.S."/>
            <person name="Elcheninov A.G."/>
            <person name="Toshchakov S.V."/>
            <person name="Kublanov I.V."/>
        </authorList>
    </citation>
    <scope>NUCLEOTIDE SEQUENCE [LARGE SCALE GENOMIC DNA]</scope>
    <source>
        <strain evidence="1 2">3507LT</strain>
    </source>
</reference>
<evidence type="ECO:0000313" key="2">
    <source>
        <dbReference type="Proteomes" id="UP000594121"/>
    </source>
</evidence>
<sequence>MRLVVFSGGWLNYSSRRVMNYYLVDRDFIPATTLRGAILAEMYSQKGSVDEDFYTSPAFPVLEVGAEPGRGGASRRLAPTAPPHALVMLKGRKGREAYELEGCIGDASSYGPLLEALKAVHEKLKEKLESEPKPALGGLVAPLGKSEDLASYARVSPEATVEMHVAISKRTGSSMKGMLYAYEYKRAPKYWALVAETEAADYLKPGVALRVGRGRSRAPGALRVEKVVGVKAEELAGPGVGYCITPCVPRLFGREVFQAGGALGYYDIYNAWFTVDGGSGFKPAFRVLAEGALVEVRERASVDLRPAGLNLILSIGDLYGLLGEVARHVG</sequence>